<name>A0ABR9EGW4_9GAMM</name>
<sequence>MKVLHTSDWHLGQQFYEHNRTLEHDAFLTWLSNALKQHAIDVLLISGDIYHTATPPAHAEQQLYAFIKQAKRHCPNLHIIIIAGNHDSANRIETAKPLLQAFDTYVVGRFNKHSPEDVVLTLHTQHGPLTVVAMPFLRAGDLTLDNQHPDAYQQGVHNAYQSSIAYAVDIKQGPLLVMGHLHAKGGDISSDSERNITIGGFDAISATVFTEHADYVALGHLHKSQRVAKSEFIRYSGTPMPMSFSERHYQHQVLIAQFDKHTCIAVDPILIPRHQDVCLLPETGGATLDDLCDLIEQLECDIDAPPPYIRLKLNANETDSQFRAKIDDALANKHVLFCGIERVKSSTHNKHDSQLEDLGQVEQLDPVRLLDLAFKEHMDSDECAPASVQKCLCEALAFLSEVSE</sequence>
<dbReference type="InterPro" id="IPR004843">
    <property type="entry name" value="Calcineurin-like_PHP"/>
</dbReference>
<feature type="domain" description="Nuclease SbcCD subunit D C-terminal" evidence="9">
    <location>
        <begin position="286"/>
        <end position="377"/>
    </location>
</feature>
<dbReference type="GO" id="GO:0004527">
    <property type="term" value="F:exonuclease activity"/>
    <property type="evidence" value="ECO:0007669"/>
    <property type="project" value="UniProtKB-KW"/>
</dbReference>
<evidence type="ECO:0000313" key="11">
    <source>
        <dbReference type="Proteomes" id="UP000615755"/>
    </source>
</evidence>
<accession>A0ABR9EGW4</accession>
<dbReference type="InterPro" id="IPR041796">
    <property type="entry name" value="Mre11_N"/>
</dbReference>
<dbReference type="InterPro" id="IPR050535">
    <property type="entry name" value="DNA_Repair-Maintenance_Comp"/>
</dbReference>
<comment type="subunit">
    <text evidence="2 7">Heterodimer of SbcC and SbcD.</text>
</comment>
<proteinExistence type="inferred from homology"/>
<evidence type="ECO:0000256" key="6">
    <source>
        <dbReference type="ARBA" id="ARBA00022839"/>
    </source>
</evidence>
<dbReference type="SUPFAM" id="SSF56300">
    <property type="entry name" value="Metallo-dependent phosphatases"/>
    <property type="match status" value="1"/>
</dbReference>
<dbReference type="InterPro" id="IPR029052">
    <property type="entry name" value="Metallo-depent_PP-like"/>
</dbReference>
<comment type="similarity">
    <text evidence="1 7">Belongs to the SbcD family.</text>
</comment>
<dbReference type="PANTHER" id="PTHR30337">
    <property type="entry name" value="COMPONENT OF ATP-DEPENDENT DSDNA EXONUCLEASE"/>
    <property type="match status" value="1"/>
</dbReference>
<dbReference type="Pfam" id="PF00149">
    <property type="entry name" value="Metallophos"/>
    <property type="match status" value="1"/>
</dbReference>
<dbReference type="PANTHER" id="PTHR30337:SF0">
    <property type="entry name" value="NUCLEASE SBCCD SUBUNIT D"/>
    <property type="match status" value="1"/>
</dbReference>
<evidence type="ECO:0000256" key="1">
    <source>
        <dbReference type="ARBA" id="ARBA00010555"/>
    </source>
</evidence>
<evidence type="ECO:0000313" key="10">
    <source>
        <dbReference type="EMBL" id="MBE0370243.1"/>
    </source>
</evidence>
<reference evidence="10 11" key="1">
    <citation type="submission" date="2015-03" db="EMBL/GenBank/DDBJ databases">
        <title>Genome sequence of Pseudoalteromonas aurantia.</title>
        <authorList>
            <person name="Xie B.-B."/>
            <person name="Rong J.-C."/>
            <person name="Qin Q.-L."/>
            <person name="Zhang Y.-Z."/>
        </authorList>
    </citation>
    <scope>NUCLEOTIDE SEQUENCE [LARGE SCALE GENOMIC DNA]</scope>
    <source>
        <strain evidence="10 11">208</strain>
    </source>
</reference>
<keyword evidence="7" id="KW-0235">DNA replication</keyword>
<dbReference type="Pfam" id="PF12320">
    <property type="entry name" value="SbcD_C"/>
    <property type="match status" value="1"/>
</dbReference>
<evidence type="ECO:0000256" key="3">
    <source>
        <dbReference type="ARBA" id="ARBA00013365"/>
    </source>
</evidence>
<evidence type="ECO:0000256" key="4">
    <source>
        <dbReference type="ARBA" id="ARBA00022722"/>
    </source>
</evidence>
<keyword evidence="4 7" id="KW-0540">Nuclease</keyword>
<keyword evidence="6 7" id="KW-0269">Exonuclease</keyword>
<keyword evidence="7" id="KW-0233">DNA recombination</keyword>
<dbReference type="EMBL" id="AQGV01000015">
    <property type="protein sequence ID" value="MBE0370243.1"/>
    <property type="molecule type" value="Genomic_DNA"/>
</dbReference>
<keyword evidence="11" id="KW-1185">Reference proteome</keyword>
<protein>
    <recommendedName>
        <fullName evidence="3 7">Nuclease SbcCD subunit D</fullName>
    </recommendedName>
</protein>
<evidence type="ECO:0000256" key="7">
    <source>
        <dbReference type="RuleBase" id="RU363069"/>
    </source>
</evidence>
<comment type="function">
    <text evidence="7">SbcCD cleaves DNA hairpin structures. These structures can inhibit DNA replication and are intermediates in certain DNA recombination reactions. The complex acts as a 3'-&gt;5' double strand exonuclease that can open hairpins. It also has a 5' single-strand endonuclease activity.</text>
</comment>
<dbReference type="Gene3D" id="3.60.21.10">
    <property type="match status" value="1"/>
</dbReference>
<keyword evidence="7" id="KW-0255">Endonuclease</keyword>
<evidence type="ECO:0000259" key="9">
    <source>
        <dbReference type="Pfam" id="PF12320"/>
    </source>
</evidence>
<organism evidence="10 11">
    <name type="scientific">Pseudoalteromonas aurantia 208</name>
    <dbReference type="NCBI Taxonomy" id="1314867"/>
    <lineage>
        <taxon>Bacteria</taxon>
        <taxon>Pseudomonadati</taxon>
        <taxon>Pseudomonadota</taxon>
        <taxon>Gammaproteobacteria</taxon>
        <taxon>Alteromonadales</taxon>
        <taxon>Pseudoalteromonadaceae</taxon>
        <taxon>Pseudoalteromonas</taxon>
    </lineage>
</organism>
<keyword evidence="5 7" id="KW-0378">Hydrolase</keyword>
<feature type="domain" description="Calcineurin-like phosphoesterase" evidence="8">
    <location>
        <begin position="1"/>
        <end position="223"/>
    </location>
</feature>
<evidence type="ECO:0000259" key="8">
    <source>
        <dbReference type="Pfam" id="PF00149"/>
    </source>
</evidence>
<evidence type="ECO:0000256" key="2">
    <source>
        <dbReference type="ARBA" id="ARBA00011322"/>
    </source>
</evidence>
<dbReference type="CDD" id="cd00840">
    <property type="entry name" value="MPP_Mre11_N"/>
    <property type="match status" value="1"/>
</dbReference>
<dbReference type="RefSeq" id="WP_192509396.1">
    <property type="nucleotide sequence ID" value="NZ_AQGV01000015.1"/>
</dbReference>
<dbReference type="NCBIfam" id="TIGR00619">
    <property type="entry name" value="sbcd"/>
    <property type="match status" value="1"/>
</dbReference>
<evidence type="ECO:0000256" key="5">
    <source>
        <dbReference type="ARBA" id="ARBA00022801"/>
    </source>
</evidence>
<dbReference type="Proteomes" id="UP000615755">
    <property type="component" value="Unassembled WGS sequence"/>
</dbReference>
<comment type="caution">
    <text evidence="10">The sequence shown here is derived from an EMBL/GenBank/DDBJ whole genome shotgun (WGS) entry which is preliminary data.</text>
</comment>
<dbReference type="InterPro" id="IPR004593">
    <property type="entry name" value="SbcD"/>
</dbReference>
<gene>
    <name evidence="7 10" type="primary">sbcD</name>
    <name evidence="10" type="ORF">PAUR_b0223</name>
</gene>
<dbReference type="InterPro" id="IPR026843">
    <property type="entry name" value="SbcD_C"/>
</dbReference>